<gene>
    <name evidence="3" type="ORF">CBP51_14060</name>
</gene>
<feature type="domain" description="DUF4124" evidence="2">
    <location>
        <begin position="78"/>
        <end position="121"/>
    </location>
</feature>
<dbReference type="InterPro" id="IPR025392">
    <property type="entry name" value="DUF4124"/>
</dbReference>
<dbReference type="Proteomes" id="UP000216101">
    <property type="component" value="Unassembled WGS sequence"/>
</dbReference>
<feature type="region of interest" description="Disordered" evidence="1">
    <location>
        <begin position="114"/>
        <end position="161"/>
    </location>
</feature>
<evidence type="ECO:0000256" key="1">
    <source>
        <dbReference type="SAM" id="MobiDB-lite"/>
    </source>
</evidence>
<feature type="compositionally biased region" description="Polar residues" evidence="1">
    <location>
        <begin position="151"/>
        <end position="161"/>
    </location>
</feature>
<keyword evidence="4" id="KW-1185">Reference proteome</keyword>
<comment type="caution">
    <text evidence="3">The sequence shown here is derived from an EMBL/GenBank/DDBJ whole genome shotgun (WGS) entry which is preliminary data.</text>
</comment>
<dbReference type="EMBL" id="NHNI01000002">
    <property type="protein sequence ID" value="OZY84334.1"/>
    <property type="molecule type" value="Genomic_DNA"/>
</dbReference>
<name>A0A266Q387_9GAMM</name>
<dbReference type="AlphaFoldDB" id="A0A266Q387"/>
<dbReference type="RefSeq" id="WP_094985441.1">
    <property type="nucleotide sequence ID" value="NZ_NHNI01000002.1"/>
</dbReference>
<organism evidence="3 4">
    <name type="scientific">Cellvibrio mixtus</name>
    <dbReference type="NCBI Taxonomy" id="39650"/>
    <lineage>
        <taxon>Bacteria</taxon>
        <taxon>Pseudomonadati</taxon>
        <taxon>Pseudomonadota</taxon>
        <taxon>Gammaproteobacteria</taxon>
        <taxon>Cellvibrionales</taxon>
        <taxon>Cellvibrionaceae</taxon>
        <taxon>Cellvibrio</taxon>
    </lineage>
</organism>
<accession>A0A266Q387</accession>
<dbReference type="Pfam" id="PF13511">
    <property type="entry name" value="DUF4124"/>
    <property type="match status" value="1"/>
</dbReference>
<sequence>MKRLIMKSLVVLVLIAGIGNYLVYLNTGQMPLLAMRDQLAGKSLGDFLPSVSADKLATEARSAAGKVVDQFSTAEPSTEVKVYKWTDGEGRVHFSDKPLVQEAQQIAVDTRNAISAPETASQSTPKAAAGAPSAAEPSPLEKARAAAEAMNNRTVQQEQDY</sequence>
<evidence type="ECO:0000313" key="3">
    <source>
        <dbReference type="EMBL" id="OZY84334.1"/>
    </source>
</evidence>
<reference evidence="4" key="1">
    <citation type="submission" date="2017-05" db="EMBL/GenBank/DDBJ databases">
        <authorList>
            <person name="Barney B.M."/>
        </authorList>
    </citation>
    <scope>NUCLEOTIDE SEQUENCE [LARGE SCALE GENOMIC DNA]</scope>
    <source>
        <strain evidence="4">PSBB022</strain>
    </source>
</reference>
<feature type="compositionally biased region" description="Low complexity" evidence="1">
    <location>
        <begin position="125"/>
        <end position="138"/>
    </location>
</feature>
<protein>
    <recommendedName>
        <fullName evidence="2">DUF4124 domain-containing protein</fullName>
    </recommendedName>
</protein>
<proteinExistence type="predicted"/>
<evidence type="ECO:0000313" key="4">
    <source>
        <dbReference type="Proteomes" id="UP000216101"/>
    </source>
</evidence>
<evidence type="ECO:0000259" key="2">
    <source>
        <dbReference type="Pfam" id="PF13511"/>
    </source>
</evidence>